<dbReference type="InterPro" id="IPR036390">
    <property type="entry name" value="WH_DNA-bd_sf"/>
</dbReference>
<evidence type="ECO:0000259" key="2">
    <source>
        <dbReference type="PROSITE" id="PS50995"/>
    </source>
</evidence>
<accession>K6VAI1</accession>
<dbReference type="InterPro" id="IPR036388">
    <property type="entry name" value="WH-like_DNA-bd_sf"/>
</dbReference>
<dbReference type="STRING" id="100225.SAMN05421595_2556"/>
<sequence>MTTSPRPGKNTGHPTTEKTSPEPRWLTAHEQRLWRSWLTATKGLQSTLGSDLINESGLSMPDYEVLVVLSEAPDETSRVSALADLTGWERSRLSHHLGRMEKRKLIQRRCCPEDARGQLVSLTDTGRERIRESAPGHVAAVRRHLFDVLDADDLAALERITGRIIGSLPDQG</sequence>
<evidence type="ECO:0000313" key="4">
    <source>
        <dbReference type="Proteomes" id="UP000008495"/>
    </source>
</evidence>
<dbReference type="PROSITE" id="PS50995">
    <property type="entry name" value="HTH_MARR_2"/>
    <property type="match status" value="1"/>
</dbReference>
<feature type="region of interest" description="Disordered" evidence="1">
    <location>
        <begin position="1"/>
        <end position="25"/>
    </location>
</feature>
<dbReference type="GO" id="GO:0006950">
    <property type="term" value="P:response to stress"/>
    <property type="evidence" value="ECO:0007669"/>
    <property type="project" value="TreeGrafter"/>
</dbReference>
<comment type="caution">
    <text evidence="3">The sequence shown here is derived from an EMBL/GenBank/DDBJ whole genome shotgun (WGS) entry which is preliminary data.</text>
</comment>
<dbReference type="InterPro" id="IPR000835">
    <property type="entry name" value="HTH_MarR-typ"/>
</dbReference>
<organism evidence="3 4">
    <name type="scientific">Austwickia chelonae NBRC 105200</name>
    <dbReference type="NCBI Taxonomy" id="1184607"/>
    <lineage>
        <taxon>Bacteria</taxon>
        <taxon>Bacillati</taxon>
        <taxon>Actinomycetota</taxon>
        <taxon>Actinomycetes</taxon>
        <taxon>Micrococcales</taxon>
        <taxon>Dermatophilaceae</taxon>
        <taxon>Austwickia</taxon>
    </lineage>
</organism>
<reference evidence="3 4" key="1">
    <citation type="submission" date="2012-08" db="EMBL/GenBank/DDBJ databases">
        <title>Whole genome shotgun sequence of Austwickia chelonae NBRC 105200.</title>
        <authorList>
            <person name="Yoshida I."/>
            <person name="Hosoyama A."/>
            <person name="Tsuchikane K."/>
            <person name="Katsumata H."/>
            <person name="Ando Y."/>
            <person name="Ohji S."/>
            <person name="Hamada M."/>
            <person name="Tamura T."/>
            <person name="Yamazoe A."/>
            <person name="Yamazaki S."/>
            <person name="Fujita N."/>
        </authorList>
    </citation>
    <scope>NUCLEOTIDE SEQUENCE [LARGE SCALE GENOMIC DNA]</scope>
    <source>
        <strain evidence="3 4">NBRC 105200</strain>
    </source>
</reference>
<dbReference type="GO" id="GO:0003700">
    <property type="term" value="F:DNA-binding transcription factor activity"/>
    <property type="evidence" value="ECO:0007669"/>
    <property type="project" value="InterPro"/>
</dbReference>
<dbReference type="Proteomes" id="UP000008495">
    <property type="component" value="Unassembled WGS sequence"/>
</dbReference>
<dbReference type="PANTHER" id="PTHR33164:SF99">
    <property type="entry name" value="MARR FAMILY REGULATORY PROTEIN"/>
    <property type="match status" value="1"/>
</dbReference>
<dbReference type="Gene3D" id="1.10.10.10">
    <property type="entry name" value="Winged helix-like DNA-binding domain superfamily/Winged helix DNA-binding domain"/>
    <property type="match status" value="1"/>
</dbReference>
<gene>
    <name evidence="3" type="ORF">AUCHE_22_00180</name>
</gene>
<dbReference type="OrthoDB" id="8635520at2"/>
<dbReference type="InterPro" id="IPR039422">
    <property type="entry name" value="MarR/SlyA-like"/>
</dbReference>
<dbReference type="Pfam" id="PF12802">
    <property type="entry name" value="MarR_2"/>
    <property type="match status" value="1"/>
</dbReference>
<dbReference type="SUPFAM" id="SSF46785">
    <property type="entry name" value="Winged helix' DNA-binding domain"/>
    <property type="match status" value="1"/>
</dbReference>
<dbReference type="EMBL" id="BAGZ01000022">
    <property type="protein sequence ID" value="GAB79248.1"/>
    <property type="molecule type" value="Genomic_DNA"/>
</dbReference>
<feature type="domain" description="HTH marR-type" evidence="2">
    <location>
        <begin position="30"/>
        <end position="166"/>
    </location>
</feature>
<protein>
    <submittedName>
        <fullName evidence="3">Putative MarR family transcriptional regulator</fullName>
    </submittedName>
</protein>
<evidence type="ECO:0000313" key="3">
    <source>
        <dbReference type="EMBL" id="GAB79248.1"/>
    </source>
</evidence>
<dbReference type="RefSeq" id="WP_006504005.1">
    <property type="nucleotide sequence ID" value="NZ_BAGZ01000022.1"/>
</dbReference>
<feature type="compositionally biased region" description="Basic and acidic residues" evidence="1">
    <location>
        <begin position="15"/>
        <end position="25"/>
    </location>
</feature>
<keyword evidence="4" id="KW-1185">Reference proteome</keyword>
<evidence type="ECO:0000256" key="1">
    <source>
        <dbReference type="SAM" id="MobiDB-lite"/>
    </source>
</evidence>
<proteinExistence type="predicted"/>
<dbReference type="SMART" id="SM00347">
    <property type="entry name" value="HTH_MARR"/>
    <property type="match status" value="1"/>
</dbReference>
<dbReference type="eggNOG" id="COG1846">
    <property type="taxonomic scope" value="Bacteria"/>
</dbReference>
<name>K6VAI1_9MICO</name>
<dbReference type="PANTHER" id="PTHR33164">
    <property type="entry name" value="TRANSCRIPTIONAL REGULATOR, MARR FAMILY"/>
    <property type="match status" value="1"/>
</dbReference>
<dbReference type="AlphaFoldDB" id="K6VAI1"/>